<evidence type="ECO:0000256" key="11">
    <source>
        <dbReference type="ARBA" id="ARBA00023303"/>
    </source>
</evidence>
<proteinExistence type="predicted"/>
<feature type="compositionally biased region" description="Basic and acidic residues" evidence="12">
    <location>
        <begin position="1"/>
        <end position="20"/>
    </location>
</feature>
<feature type="transmembrane region" description="Helical" evidence="13">
    <location>
        <begin position="726"/>
        <end position="747"/>
    </location>
</feature>
<evidence type="ECO:0000256" key="2">
    <source>
        <dbReference type="ARBA" id="ARBA00022448"/>
    </source>
</evidence>
<feature type="transmembrane region" description="Helical" evidence="13">
    <location>
        <begin position="246"/>
        <end position="263"/>
    </location>
</feature>
<evidence type="ECO:0000256" key="5">
    <source>
        <dbReference type="ARBA" id="ARBA00022826"/>
    </source>
</evidence>
<feature type="transmembrane region" description="Helical" evidence="13">
    <location>
        <begin position="786"/>
        <end position="802"/>
    </location>
</feature>
<evidence type="ECO:0000256" key="1">
    <source>
        <dbReference type="ARBA" id="ARBA00004141"/>
    </source>
</evidence>
<dbReference type="AlphaFoldDB" id="A0A833THZ7"/>
<keyword evidence="11" id="KW-0407">Ion channel</keyword>
<gene>
    <name evidence="15" type="ORF">GN244_ATG03977</name>
</gene>
<keyword evidence="6" id="KW-0851">Voltage-gated channel</keyword>
<feature type="transmembrane region" description="Helical" evidence="13">
    <location>
        <begin position="206"/>
        <end position="226"/>
    </location>
</feature>
<feature type="region of interest" description="Disordered" evidence="12">
    <location>
        <begin position="1167"/>
        <end position="1186"/>
    </location>
</feature>
<organism evidence="15 16">
    <name type="scientific">Phytophthora infestans</name>
    <name type="common">Potato late blight agent</name>
    <name type="synonym">Botrytis infestans</name>
    <dbReference type="NCBI Taxonomy" id="4787"/>
    <lineage>
        <taxon>Eukaryota</taxon>
        <taxon>Sar</taxon>
        <taxon>Stramenopiles</taxon>
        <taxon>Oomycota</taxon>
        <taxon>Peronosporomycetes</taxon>
        <taxon>Peronosporales</taxon>
        <taxon>Peronosporaceae</taxon>
        <taxon>Phytophthora</taxon>
    </lineage>
</organism>
<evidence type="ECO:0000256" key="3">
    <source>
        <dbReference type="ARBA" id="ARBA00022538"/>
    </source>
</evidence>
<dbReference type="Pfam" id="PF00520">
    <property type="entry name" value="Ion_trans"/>
    <property type="match status" value="2"/>
</dbReference>
<dbReference type="InterPro" id="IPR028325">
    <property type="entry name" value="VG_K_chnl"/>
</dbReference>
<comment type="subcellular location">
    <subcellularLocation>
        <location evidence="1">Membrane</location>
        <topology evidence="1">Multi-pass membrane protein</topology>
    </subcellularLocation>
</comment>
<evidence type="ECO:0000256" key="7">
    <source>
        <dbReference type="ARBA" id="ARBA00022958"/>
    </source>
</evidence>
<evidence type="ECO:0000256" key="13">
    <source>
        <dbReference type="SAM" id="Phobius"/>
    </source>
</evidence>
<dbReference type="FunFam" id="1.20.120.350:FF:000209">
    <property type="match status" value="1"/>
</dbReference>
<evidence type="ECO:0000256" key="10">
    <source>
        <dbReference type="ARBA" id="ARBA00023136"/>
    </source>
</evidence>
<feature type="transmembrane region" description="Helical" evidence="13">
    <location>
        <begin position="831"/>
        <end position="850"/>
    </location>
</feature>
<dbReference type="EMBL" id="WSZM01000080">
    <property type="protein sequence ID" value="KAF4043664.1"/>
    <property type="molecule type" value="Genomic_DNA"/>
</dbReference>
<keyword evidence="16" id="KW-1185">Reference proteome</keyword>
<protein>
    <submittedName>
        <fullName evidence="15">Ion transport protein</fullName>
    </submittedName>
</protein>
<feature type="compositionally biased region" description="Polar residues" evidence="12">
    <location>
        <begin position="22"/>
        <end position="35"/>
    </location>
</feature>
<evidence type="ECO:0000256" key="4">
    <source>
        <dbReference type="ARBA" id="ARBA00022692"/>
    </source>
</evidence>
<feature type="transmembrane region" description="Helical" evidence="13">
    <location>
        <begin position="337"/>
        <end position="360"/>
    </location>
</feature>
<comment type="caution">
    <text evidence="15">The sequence shown here is derived from an EMBL/GenBank/DDBJ whole genome shotgun (WGS) entry which is preliminary data.</text>
</comment>
<dbReference type="GO" id="GO:0005249">
    <property type="term" value="F:voltage-gated potassium channel activity"/>
    <property type="evidence" value="ECO:0007669"/>
    <property type="project" value="InterPro"/>
</dbReference>
<keyword evidence="10 13" id="KW-0472">Membrane</keyword>
<keyword evidence="8 13" id="KW-1133">Transmembrane helix</keyword>
<feature type="transmembrane region" description="Helical" evidence="13">
    <location>
        <begin position="275"/>
        <end position="293"/>
    </location>
</feature>
<feature type="compositionally biased region" description="Low complexity" evidence="12">
    <location>
        <begin position="1224"/>
        <end position="1235"/>
    </location>
</feature>
<feature type="region of interest" description="Disordered" evidence="12">
    <location>
        <begin position="1"/>
        <end position="35"/>
    </location>
</feature>
<dbReference type="GO" id="GO:0001508">
    <property type="term" value="P:action potential"/>
    <property type="evidence" value="ECO:0007669"/>
    <property type="project" value="TreeGrafter"/>
</dbReference>
<evidence type="ECO:0000256" key="9">
    <source>
        <dbReference type="ARBA" id="ARBA00023065"/>
    </source>
</evidence>
<feature type="domain" description="Ion transport" evidence="14">
    <location>
        <begin position="723"/>
        <end position="951"/>
    </location>
</feature>
<dbReference type="Proteomes" id="UP000602510">
    <property type="component" value="Unassembled WGS sequence"/>
</dbReference>
<dbReference type="InterPro" id="IPR005821">
    <property type="entry name" value="Ion_trans_dom"/>
</dbReference>
<keyword evidence="7" id="KW-0630">Potassium</keyword>
<feature type="transmembrane region" description="Helical" evidence="13">
    <location>
        <begin position="759"/>
        <end position="780"/>
    </location>
</feature>
<evidence type="ECO:0000256" key="6">
    <source>
        <dbReference type="ARBA" id="ARBA00022882"/>
    </source>
</evidence>
<keyword evidence="5" id="KW-0631">Potassium channel</keyword>
<sequence>MMELKDVTDERTNGRSRENEVEQFNNQQTDESSLQTVKKTHVETIPVLPPTLSNVAPTHLPTETLVTKSYLVDKSQKKSHKRKFSVFSALMAKLLTRDLPLLRSPRSIRAMEWRARIDFYLTNPEESHIGWRLHQILMLVLFLNVGVMASETLDGPRYGSSDPDFSYMLSESSYDAIETLFSLLYIVEFLVRWSTASKQDQFWKSIITWIRLLAAVASLPKLAALVVGADTRQAEVIIYNLRILRAVRLIIAAYAFVGTKVLFRAVSDAIPPLTITLFFLITVVMVFATAIFYAEPCYDLQTCTFTDIFNTGYFVMLTVATVGYGSQVPSMHNAGSLLLVCMVMIFGTIYFSMPLAIVGIKYELAWTDYDEYAKSLKQGQSAPITPRRRRSSSALSIQTPRRQIVNAIAGTNNEPDDTLQKIDAHVIKYASSVTCDRFYKLSQGILDASFTLQSIITPPDNGSNPPMTLEAVIQSTKRRSDEASQALDGVMAIIKLHSRVCAEAHELVQASLASKDQENDLNGFMSSGKGSRKDTRGKRSTTRMSVAKGKIAAIGSKAMKAITHHDSHADMNNLRAQIWNIFEYRQDIWQARIVNKMRMLSVVLSIAMFYLQTTPELQKTGLQTFLCLRNVHDYCARYDQPGCYVFREVPSSGSGIAVQVTEQHLDLDCSIGDPDETCYGSGVNFASDKFPLSCSDVFPSSSGIEHVCRNRLCNPPVQFLFDMEPLWIYFEFLFGLLFTLEIILQVYSHPVRRHLWGDLRFISNILVLLPFYVEIVELLIGEWPTYSVVPAMPSFFTAVRFLKSLRILKLGTHIPGARVLIRTAQLVTERLAIPLFFLFLGCVVSAAVFFEMERGTECFVGTTCMWWHKNVLTPEMSEGLPTGKRILVQNTLLSIITDMVRSTWFSLVSFTTVGYGDLHPRTSLGKLIDIVGMIFSSCYTAMPLTLVGGQFYICYELHAQEERMKKERTQARINPGKLSPRQVLQGKRSTVNGMDKSTASRGNSPERQNEVFKGTIAVEDPNAVHAMSNAALSPPTTAREEEPTTTQPYTRLTEAQIINHFFIMQKVFHETIKDISLLNQLGMERVNTMRKKLSEAATLLVDVRRREEVIETKISENMSFCVTACLNFAGMVERIIGTERAEKPTRSTGHTNALLAAADVTNELLQSAKSTNSRRSISGRFPDGMPRLQAKQTFKRMATVSKVLAGSQNRSGRANAKWAEYTDNPNQNQNQPQPD</sequence>
<dbReference type="PANTHER" id="PTHR11537">
    <property type="entry name" value="VOLTAGE-GATED POTASSIUM CHANNEL"/>
    <property type="match status" value="1"/>
</dbReference>
<feature type="region of interest" description="Disordered" evidence="12">
    <location>
        <begin position="987"/>
        <end position="1008"/>
    </location>
</feature>
<feature type="region of interest" description="Disordered" evidence="12">
    <location>
        <begin position="519"/>
        <end position="542"/>
    </location>
</feature>
<evidence type="ECO:0000259" key="14">
    <source>
        <dbReference type="Pfam" id="PF00520"/>
    </source>
</evidence>
<dbReference type="GO" id="GO:0008076">
    <property type="term" value="C:voltage-gated potassium channel complex"/>
    <property type="evidence" value="ECO:0007669"/>
    <property type="project" value="InterPro"/>
</dbReference>
<keyword evidence="3" id="KW-0633">Potassium transport</keyword>
<dbReference type="PANTHER" id="PTHR11537:SF254">
    <property type="entry name" value="POTASSIUM VOLTAGE-GATED CHANNEL PROTEIN SHAB"/>
    <property type="match status" value="1"/>
</dbReference>
<evidence type="ECO:0000256" key="12">
    <source>
        <dbReference type="SAM" id="MobiDB-lite"/>
    </source>
</evidence>
<dbReference type="Gene3D" id="1.20.120.350">
    <property type="entry name" value="Voltage-gated potassium channels. Chain C"/>
    <property type="match status" value="2"/>
</dbReference>
<reference evidence="15" key="1">
    <citation type="submission" date="2020-04" db="EMBL/GenBank/DDBJ databases">
        <title>Hybrid Assembly of Korean Phytophthora infestans isolates.</title>
        <authorList>
            <person name="Prokchorchik M."/>
            <person name="Lee Y."/>
            <person name="Seo J."/>
            <person name="Cho J.-H."/>
            <person name="Park Y.-E."/>
            <person name="Jang D.-C."/>
            <person name="Im J.-S."/>
            <person name="Choi J.-G."/>
            <person name="Park H.-J."/>
            <person name="Lee G.-B."/>
            <person name="Lee Y.-G."/>
            <person name="Hong S.-Y."/>
            <person name="Cho K."/>
            <person name="Sohn K.H."/>
        </authorList>
    </citation>
    <scope>NUCLEOTIDE SEQUENCE</scope>
    <source>
        <strain evidence="15">KR_1_A1</strain>
    </source>
</reference>
<feature type="compositionally biased region" description="Polar residues" evidence="12">
    <location>
        <begin position="987"/>
        <end position="1006"/>
    </location>
</feature>
<keyword evidence="2" id="KW-0813">Transport</keyword>
<evidence type="ECO:0000313" key="15">
    <source>
        <dbReference type="EMBL" id="KAF4043664.1"/>
    </source>
</evidence>
<feature type="compositionally biased region" description="Polar residues" evidence="12">
    <location>
        <begin position="1167"/>
        <end position="1176"/>
    </location>
</feature>
<evidence type="ECO:0000256" key="8">
    <source>
        <dbReference type="ARBA" id="ARBA00022989"/>
    </source>
</evidence>
<feature type="domain" description="Ion transport" evidence="14">
    <location>
        <begin position="135"/>
        <end position="362"/>
    </location>
</feature>
<dbReference type="SUPFAM" id="SSF81324">
    <property type="entry name" value="Voltage-gated potassium channels"/>
    <property type="match status" value="2"/>
</dbReference>
<dbReference type="Gene3D" id="1.10.287.70">
    <property type="match status" value="2"/>
</dbReference>
<dbReference type="PRINTS" id="PR00169">
    <property type="entry name" value="KCHANNEL"/>
</dbReference>
<name>A0A833THZ7_PHYIN</name>
<feature type="region of interest" description="Disordered" evidence="12">
    <location>
        <begin position="1204"/>
        <end position="1235"/>
    </location>
</feature>
<accession>A0A833THZ7</accession>
<evidence type="ECO:0000313" key="16">
    <source>
        <dbReference type="Proteomes" id="UP000602510"/>
    </source>
</evidence>
<keyword evidence="4 13" id="KW-0812">Transmembrane</keyword>
<feature type="transmembrane region" description="Helical" evidence="13">
    <location>
        <begin position="305"/>
        <end position="325"/>
    </location>
</feature>
<keyword evidence="9" id="KW-0406">Ion transport</keyword>
<dbReference type="InterPro" id="IPR027359">
    <property type="entry name" value="Volt_channel_dom_sf"/>
</dbReference>